<keyword evidence="2" id="KW-0808">Transferase</keyword>
<dbReference type="GO" id="GO:0008897">
    <property type="term" value="F:holo-[acyl-carrier-protein] synthase activity"/>
    <property type="evidence" value="ECO:0007669"/>
    <property type="project" value="UniProtKB-EC"/>
</dbReference>
<proteinExistence type="predicted"/>
<protein>
    <recommendedName>
        <fullName evidence="1">holo-[acyl-carrier-protein] synthase</fullName>
        <ecNumber evidence="1">2.7.8.7</ecNumber>
    </recommendedName>
</protein>
<accession>A0AAD5THG7</accession>
<reference evidence="5" key="1">
    <citation type="submission" date="2020-05" db="EMBL/GenBank/DDBJ databases">
        <title>Phylogenomic resolution of chytrid fungi.</title>
        <authorList>
            <person name="Stajich J.E."/>
            <person name="Amses K."/>
            <person name="Simmons R."/>
            <person name="Seto K."/>
            <person name="Myers J."/>
            <person name="Bonds A."/>
            <person name="Quandt C.A."/>
            <person name="Barry K."/>
            <person name="Liu P."/>
            <person name="Grigoriev I."/>
            <person name="Longcore J.E."/>
            <person name="James T.Y."/>
        </authorList>
    </citation>
    <scope>NUCLEOTIDE SEQUENCE</scope>
    <source>
        <strain evidence="5">JEL0379</strain>
    </source>
</reference>
<dbReference type="Pfam" id="PF22624">
    <property type="entry name" value="AASDHPPT_N"/>
    <property type="match status" value="1"/>
</dbReference>
<dbReference type="PANTHER" id="PTHR12215:SF10">
    <property type="entry name" value="L-AMINOADIPATE-SEMIALDEHYDE DEHYDROGENASE-PHOSPHOPANTETHEINYL TRANSFERASE"/>
    <property type="match status" value="1"/>
</dbReference>
<dbReference type="GO" id="GO:0005829">
    <property type="term" value="C:cytosol"/>
    <property type="evidence" value="ECO:0007669"/>
    <property type="project" value="TreeGrafter"/>
</dbReference>
<dbReference type="Pfam" id="PF01648">
    <property type="entry name" value="ACPS"/>
    <property type="match status" value="1"/>
</dbReference>
<dbReference type="AlphaFoldDB" id="A0AAD5THG7"/>
<dbReference type="GO" id="GO:0019878">
    <property type="term" value="P:lysine biosynthetic process via aminoadipic acid"/>
    <property type="evidence" value="ECO:0007669"/>
    <property type="project" value="TreeGrafter"/>
</dbReference>
<evidence type="ECO:0000259" key="3">
    <source>
        <dbReference type="Pfam" id="PF01648"/>
    </source>
</evidence>
<gene>
    <name evidence="5" type="ORF">HDU87_000626</name>
</gene>
<organism evidence="5 6">
    <name type="scientific">Geranomyces variabilis</name>
    <dbReference type="NCBI Taxonomy" id="109894"/>
    <lineage>
        <taxon>Eukaryota</taxon>
        <taxon>Fungi</taxon>
        <taxon>Fungi incertae sedis</taxon>
        <taxon>Chytridiomycota</taxon>
        <taxon>Chytridiomycota incertae sedis</taxon>
        <taxon>Chytridiomycetes</taxon>
        <taxon>Spizellomycetales</taxon>
        <taxon>Powellomycetaceae</taxon>
        <taxon>Geranomyces</taxon>
    </lineage>
</organism>
<dbReference type="FunFam" id="3.90.470.20:FF:000003">
    <property type="entry name" value="L-aminoadipate-semialdehyde dehydrogenase-phosphopantetheinyl transferase"/>
    <property type="match status" value="1"/>
</dbReference>
<evidence type="ECO:0000313" key="5">
    <source>
        <dbReference type="EMBL" id="KAJ3169404.1"/>
    </source>
</evidence>
<feature type="domain" description="4'-phosphopantetheinyl transferase" evidence="3">
    <location>
        <begin position="118"/>
        <end position="204"/>
    </location>
</feature>
<dbReference type="EC" id="2.7.8.7" evidence="1"/>
<evidence type="ECO:0000259" key="4">
    <source>
        <dbReference type="Pfam" id="PF22624"/>
    </source>
</evidence>
<keyword evidence="6" id="KW-1185">Reference proteome</keyword>
<dbReference type="InterPro" id="IPR050559">
    <property type="entry name" value="P-Pant_transferase_sf"/>
</dbReference>
<dbReference type="SUPFAM" id="SSF56214">
    <property type="entry name" value="4'-phosphopantetheinyl transferase"/>
    <property type="match status" value="2"/>
</dbReference>
<dbReference type="InterPro" id="IPR037143">
    <property type="entry name" value="4-PPantetheinyl_Trfase_dom_sf"/>
</dbReference>
<dbReference type="InterPro" id="IPR008278">
    <property type="entry name" value="4-PPantetheinyl_Trfase_dom"/>
</dbReference>
<name>A0AAD5THG7_9FUNG</name>
<dbReference type="InterPro" id="IPR055066">
    <property type="entry name" value="AASDHPPT_N"/>
</dbReference>
<evidence type="ECO:0000256" key="2">
    <source>
        <dbReference type="ARBA" id="ARBA00022679"/>
    </source>
</evidence>
<dbReference type="GO" id="GO:0000287">
    <property type="term" value="F:magnesium ion binding"/>
    <property type="evidence" value="ECO:0007669"/>
    <property type="project" value="InterPro"/>
</dbReference>
<dbReference type="Gene3D" id="3.90.470.20">
    <property type="entry name" value="4'-phosphopantetheinyl transferase domain"/>
    <property type="match status" value="2"/>
</dbReference>
<feature type="domain" description="4'-phosphopantetheinyl transferase N-terminal" evidence="4">
    <location>
        <begin position="10"/>
        <end position="106"/>
    </location>
</feature>
<dbReference type="PANTHER" id="PTHR12215">
    <property type="entry name" value="PHOSPHOPANTETHEINE TRANSFERASE"/>
    <property type="match status" value="1"/>
</dbReference>
<evidence type="ECO:0000313" key="6">
    <source>
        <dbReference type="Proteomes" id="UP001212152"/>
    </source>
</evidence>
<dbReference type="EMBL" id="JADGJQ010000107">
    <property type="protein sequence ID" value="KAJ3169404.1"/>
    <property type="molecule type" value="Genomic_DNA"/>
</dbReference>
<sequence>MIRWAWNVKGWEASDEEISALLSYLPTAEQAKIKAFRFPIDGHRSLMGQILARLALLAYIPDIERMTDLGIGRTPCGKPILINPSDRPDLAFNVSHHGDWVVVAAVAAEAECPTGVRLGVDVSEVAEPLPGECVDEFFESFQTYFTKAEWNYVNGEKPGRARMHRFHHLWCLKESYVKALGLGLSMDLDRISFSVDAEQPLAAHGVYAISLAVDGEVQNDFFFELCYLDQSHPVALCYERKCSLPKQQRETAPSQFTVLRWGGIKERISALGDSRFATAAAS</sequence>
<evidence type="ECO:0000256" key="1">
    <source>
        <dbReference type="ARBA" id="ARBA00013172"/>
    </source>
</evidence>
<comment type="caution">
    <text evidence="5">The sequence shown here is derived from an EMBL/GenBank/DDBJ whole genome shotgun (WGS) entry which is preliminary data.</text>
</comment>
<dbReference type="Proteomes" id="UP001212152">
    <property type="component" value="Unassembled WGS sequence"/>
</dbReference>